<dbReference type="PANTHER" id="PTHR37984">
    <property type="entry name" value="PROTEIN CBG26694"/>
    <property type="match status" value="1"/>
</dbReference>
<dbReference type="GO" id="GO:0003676">
    <property type="term" value="F:nucleic acid binding"/>
    <property type="evidence" value="ECO:0007669"/>
    <property type="project" value="InterPro"/>
</dbReference>
<protein>
    <recommendedName>
        <fullName evidence="3">Integrase catalytic domain-containing protein</fullName>
    </recommendedName>
</protein>
<name>A0A553NY74_TIGCA</name>
<evidence type="ECO:0000313" key="1">
    <source>
        <dbReference type="EMBL" id="TRY70387.1"/>
    </source>
</evidence>
<dbReference type="SUPFAM" id="SSF53098">
    <property type="entry name" value="Ribonuclease H-like"/>
    <property type="match status" value="1"/>
</dbReference>
<organism evidence="1 2">
    <name type="scientific">Tigriopus californicus</name>
    <name type="common">Marine copepod</name>
    <dbReference type="NCBI Taxonomy" id="6832"/>
    <lineage>
        <taxon>Eukaryota</taxon>
        <taxon>Metazoa</taxon>
        <taxon>Ecdysozoa</taxon>
        <taxon>Arthropoda</taxon>
        <taxon>Crustacea</taxon>
        <taxon>Multicrustacea</taxon>
        <taxon>Hexanauplia</taxon>
        <taxon>Copepoda</taxon>
        <taxon>Harpacticoida</taxon>
        <taxon>Harpacticidae</taxon>
        <taxon>Tigriopus</taxon>
    </lineage>
</organism>
<accession>A0A553NY74</accession>
<reference evidence="1 2" key="1">
    <citation type="journal article" date="2018" name="Nat. Ecol. Evol.">
        <title>Genomic signatures of mitonuclear coevolution across populations of Tigriopus californicus.</title>
        <authorList>
            <person name="Barreto F.S."/>
            <person name="Watson E.T."/>
            <person name="Lima T.G."/>
            <person name="Willett C.S."/>
            <person name="Edmands S."/>
            <person name="Li W."/>
            <person name="Burton R.S."/>
        </authorList>
    </citation>
    <scope>NUCLEOTIDE SEQUENCE [LARGE SCALE GENOMIC DNA]</scope>
    <source>
        <strain evidence="1 2">San Diego</strain>
    </source>
</reference>
<proteinExistence type="predicted"/>
<dbReference type="Proteomes" id="UP000318571">
    <property type="component" value="Chromosome 9"/>
</dbReference>
<evidence type="ECO:0000313" key="2">
    <source>
        <dbReference type="Proteomes" id="UP000318571"/>
    </source>
</evidence>
<dbReference type="EMBL" id="VCGU01000009">
    <property type="protein sequence ID" value="TRY70387.1"/>
    <property type="molecule type" value="Genomic_DNA"/>
</dbReference>
<dbReference type="InterPro" id="IPR050951">
    <property type="entry name" value="Retrovirus_Pol_polyprotein"/>
</dbReference>
<dbReference type="InterPro" id="IPR036397">
    <property type="entry name" value="RNaseH_sf"/>
</dbReference>
<keyword evidence="2" id="KW-1185">Reference proteome</keyword>
<dbReference type="InterPro" id="IPR012337">
    <property type="entry name" value="RNaseH-like_sf"/>
</dbReference>
<sequence>MMTPNERFKLISRRYSSAVNKIEIGHNVRPGLNFDSLAEAKRFIKGHSLHVHKSVKALTRLFDEVKDLSDLTTISNERKAAIQDKMTRASCALDKYDDCIIATHLVDDPDAPGAATKADKLSVDSWDFISTVQDWNASQTVFWPCLRNEIIQQGAACTAYQSVRPSLPVEPEIVTTANHPMQKLGADMFPIAGHEFVLLVDQCLGYPFIKRLKTISAAKSTAFLAHICHMFGFPDSIWADGGPQFRAVAAGPNLATMRDMAPAD</sequence>
<comment type="caution">
    <text evidence="1">The sequence shown here is derived from an EMBL/GenBank/DDBJ whole genome shotgun (WGS) entry which is preliminary data.</text>
</comment>
<gene>
    <name evidence="1" type="ORF">TCAL_15004</name>
</gene>
<dbReference type="Gene3D" id="3.30.420.10">
    <property type="entry name" value="Ribonuclease H-like superfamily/Ribonuclease H"/>
    <property type="match status" value="1"/>
</dbReference>
<dbReference type="AlphaFoldDB" id="A0A553NY74"/>
<dbReference type="STRING" id="6832.A0A553NY74"/>
<dbReference type="PANTHER" id="PTHR37984:SF7">
    <property type="entry name" value="INTEGRASE CATALYTIC DOMAIN-CONTAINING PROTEIN"/>
    <property type="match status" value="1"/>
</dbReference>
<evidence type="ECO:0008006" key="3">
    <source>
        <dbReference type="Google" id="ProtNLM"/>
    </source>
</evidence>